<proteinExistence type="predicted"/>
<keyword evidence="2" id="KW-0472">Membrane</keyword>
<dbReference type="EMBL" id="MU070645">
    <property type="protein sequence ID" value="KAF5826951.1"/>
    <property type="molecule type" value="Genomic_DNA"/>
</dbReference>
<evidence type="ECO:0000256" key="1">
    <source>
        <dbReference type="SAM" id="MobiDB-lite"/>
    </source>
</evidence>
<organism evidence="3 4">
    <name type="scientific">Dunaliella salina</name>
    <name type="common">Green alga</name>
    <name type="synonym">Protococcus salinus</name>
    <dbReference type="NCBI Taxonomy" id="3046"/>
    <lineage>
        <taxon>Eukaryota</taxon>
        <taxon>Viridiplantae</taxon>
        <taxon>Chlorophyta</taxon>
        <taxon>core chlorophytes</taxon>
        <taxon>Chlorophyceae</taxon>
        <taxon>CS clade</taxon>
        <taxon>Chlamydomonadales</taxon>
        <taxon>Dunaliellaceae</taxon>
        <taxon>Dunaliella</taxon>
    </lineage>
</organism>
<keyword evidence="2" id="KW-1133">Transmembrane helix</keyword>
<keyword evidence="4" id="KW-1185">Reference proteome</keyword>
<keyword evidence="2" id="KW-0812">Transmembrane</keyword>
<dbReference type="Proteomes" id="UP000815325">
    <property type="component" value="Unassembled WGS sequence"/>
</dbReference>
<name>A0ABQ7FX70_DUNSA</name>
<accession>A0ABQ7FX70</accession>
<gene>
    <name evidence="3" type="ORF">DUNSADRAFT_1701</name>
</gene>
<evidence type="ECO:0000313" key="3">
    <source>
        <dbReference type="EMBL" id="KAF5826951.1"/>
    </source>
</evidence>
<evidence type="ECO:0000313" key="4">
    <source>
        <dbReference type="Proteomes" id="UP000815325"/>
    </source>
</evidence>
<feature type="region of interest" description="Disordered" evidence="1">
    <location>
        <begin position="1"/>
        <end position="43"/>
    </location>
</feature>
<comment type="caution">
    <text evidence="3">The sequence shown here is derived from an EMBL/GenBank/DDBJ whole genome shotgun (WGS) entry which is preliminary data.</text>
</comment>
<feature type="transmembrane region" description="Helical" evidence="2">
    <location>
        <begin position="62"/>
        <end position="83"/>
    </location>
</feature>
<protein>
    <submittedName>
        <fullName evidence="3">Uncharacterized protein</fullName>
    </submittedName>
</protein>
<evidence type="ECO:0000256" key="2">
    <source>
        <dbReference type="SAM" id="Phobius"/>
    </source>
</evidence>
<sequence>MQKDGQAIEQTAAEEHDMEKGQIFAQQGNSSPSDGGKDDLPCNQTGEGPAGLLCLVRNFPHLLVGPAVLFCLIVALGVFGIVYDTQASYDAEQEAAREEALSAADGLATQMIYELRAALSLAAVVKMNPNWDFLESYFPVLAEELFRQSEGSMTSRVNTELTLKELELLPFGRVRASAGKPRARNSTADIFSQELMDVFVPRKAMAEDGLHVKGPVPLTKSNKQAFTGG</sequence>
<feature type="compositionally biased region" description="Polar residues" evidence="1">
    <location>
        <begin position="24"/>
        <end position="33"/>
    </location>
</feature>
<reference evidence="3" key="1">
    <citation type="submission" date="2017-08" db="EMBL/GenBank/DDBJ databases">
        <authorList>
            <person name="Polle J.E."/>
            <person name="Barry K."/>
            <person name="Cushman J."/>
            <person name="Schmutz J."/>
            <person name="Tran D."/>
            <person name="Hathwaick L.T."/>
            <person name="Yim W.C."/>
            <person name="Jenkins J."/>
            <person name="Mckie-Krisberg Z.M."/>
            <person name="Prochnik S."/>
            <person name="Lindquist E."/>
            <person name="Dockter R.B."/>
            <person name="Adam C."/>
            <person name="Molina H."/>
            <person name="Bunkerborg J."/>
            <person name="Jin E."/>
            <person name="Buchheim M."/>
            <person name="Magnuson J."/>
        </authorList>
    </citation>
    <scope>NUCLEOTIDE SEQUENCE</scope>
    <source>
        <strain evidence="3">CCAP 19/18</strain>
    </source>
</reference>